<dbReference type="InterPro" id="IPR036390">
    <property type="entry name" value="WH_DNA-bd_sf"/>
</dbReference>
<dbReference type="Gene3D" id="1.10.10.10">
    <property type="entry name" value="Winged helix-like DNA-binding domain superfamily/Winged helix DNA-binding domain"/>
    <property type="match status" value="1"/>
</dbReference>
<dbReference type="SUPFAM" id="SSF53850">
    <property type="entry name" value="Periplasmic binding protein-like II"/>
    <property type="match status" value="1"/>
</dbReference>
<keyword evidence="3" id="KW-0238">DNA-binding</keyword>
<protein>
    <submittedName>
        <fullName evidence="6">Molybdate transport repressor ModE-like protein</fullName>
    </submittedName>
</protein>
<evidence type="ECO:0000313" key="6">
    <source>
        <dbReference type="EMBL" id="MBB5897016.1"/>
    </source>
</evidence>
<keyword evidence="7" id="KW-1185">Reference proteome</keyword>
<evidence type="ECO:0000313" key="7">
    <source>
        <dbReference type="Proteomes" id="UP000585638"/>
    </source>
</evidence>
<evidence type="ECO:0000259" key="5">
    <source>
        <dbReference type="PROSITE" id="PS50931"/>
    </source>
</evidence>
<dbReference type="GO" id="GO:0003677">
    <property type="term" value="F:DNA binding"/>
    <property type="evidence" value="ECO:0007669"/>
    <property type="project" value="UniProtKB-KW"/>
</dbReference>
<comment type="similarity">
    <text evidence="1">Belongs to the LysR transcriptional regulatory family.</text>
</comment>
<keyword evidence="4" id="KW-0804">Transcription</keyword>
<dbReference type="InterPro" id="IPR005119">
    <property type="entry name" value="LysR_subst-bd"/>
</dbReference>
<evidence type="ECO:0000256" key="4">
    <source>
        <dbReference type="ARBA" id="ARBA00023163"/>
    </source>
</evidence>
<dbReference type="EMBL" id="JACHIR010000002">
    <property type="protein sequence ID" value="MBB5897016.1"/>
    <property type="molecule type" value="Genomic_DNA"/>
</dbReference>
<evidence type="ECO:0000256" key="1">
    <source>
        <dbReference type="ARBA" id="ARBA00009437"/>
    </source>
</evidence>
<dbReference type="PANTHER" id="PTHR30346:SF29">
    <property type="entry name" value="LYSR SUBSTRATE-BINDING"/>
    <property type="match status" value="1"/>
</dbReference>
<dbReference type="Proteomes" id="UP000585638">
    <property type="component" value="Unassembled WGS sequence"/>
</dbReference>
<reference evidence="6 7" key="1">
    <citation type="submission" date="2020-08" db="EMBL/GenBank/DDBJ databases">
        <title>Sequencing the genomes of 1000 actinobacteria strains.</title>
        <authorList>
            <person name="Klenk H.-P."/>
        </authorList>
    </citation>
    <scope>NUCLEOTIDE SEQUENCE [LARGE SCALE GENOMIC DNA]</scope>
    <source>
        <strain evidence="6 7">DSM 43851</strain>
    </source>
</reference>
<keyword evidence="2" id="KW-0805">Transcription regulation</keyword>
<feature type="domain" description="HTH lysR-type" evidence="5">
    <location>
        <begin position="4"/>
        <end position="61"/>
    </location>
</feature>
<organism evidence="6 7">
    <name type="scientific">Kutzneria kofuensis</name>
    <dbReference type="NCBI Taxonomy" id="103725"/>
    <lineage>
        <taxon>Bacteria</taxon>
        <taxon>Bacillati</taxon>
        <taxon>Actinomycetota</taxon>
        <taxon>Actinomycetes</taxon>
        <taxon>Pseudonocardiales</taxon>
        <taxon>Pseudonocardiaceae</taxon>
        <taxon>Kutzneria</taxon>
    </lineage>
</organism>
<dbReference type="Gene3D" id="3.40.190.10">
    <property type="entry name" value="Periplasmic binding protein-like II"/>
    <property type="match status" value="2"/>
</dbReference>
<gene>
    <name evidence="6" type="ORF">BJ998_008275</name>
</gene>
<dbReference type="Pfam" id="PF00126">
    <property type="entry name" value="HTH_1"/>
    <property type="match status" value="1"/>
</dbReference>
<dbReference type="GO" id="GO:0003700">
    <property type="term" value="F:DNA-binding transcription factor activity"/>
    <property type="evidence" value="ECO:0007669"/>
    <property type="project" value="InterPro"/>
</dbReference>
<name>A0A7W9KQS4_9PSEU</name>
<dbReference type="Pfam" id="PF03466">
    <property type="entry name" value="LysR_substrate"/>
    <property type="match status" value="1"/>
</dbReference>
<evidence type="ECO:0000256" key="3">
    <source>
        <dbReference type="ARBA" id="ARBA00023125"/>
    </source>
</evidence>
<dbReference type="InterPro" id="IPR036388">
    <property type="entry name" value="WH-like_DNA-bd_sf"/>
</dbReference>
<dbReference type="RefSeq" id="WP_184869486.1">
    <property type="nucleotide sequence ID" value="NZ_BAAAWY010000011.1"/>
</dbReference>
<dbReference type="AlphaFoldDB" id="A0A7W9KQS4"/>
<proteinExistence type="inferred from homology"/>
<dbReference type="SUPFAM" id="SSF46785">
    <property type="entry name" value="Winged helix' DNA-binding domain"/>
    <property type="match status" value="1"/>
</dbReference>
<comment type="caution">
    <text evidence="6">The sequence shown here is derived from an EMBL/GenBank/DDBJ whole genome shotgun (WGS) entry which is preliminary data.</text>
</comment>
<accession>A0A7W9KQS4</accession>
<dbReference type="PANTHER" id="PTHR30346">
    <property type="entry name" value="TRANSCRIPTIONAL DUAL REGULATOR HCAR-RELATED"/>
    <property type="match status" value="1"/>
</dbReference>
<sequence length="295" mass="31671">MLDLDPRSLVVLHLIDRTGSMSAAARELGWTHPAISQHVKRLERAAGCELVERHGRGVRLTPAGVVLGRYAAEIAASLTAARDCLPDLAQGHAPRLRVAAFPTACATLVVDAVNSLPDGLRVDIRQAEPPEALAALQDGEVDVAVTFHDEPPHGDGVTVLGRDPLLAALPAAHPLAAKETLAISDLRTATVIAGCPLCQERFVRHCARESFRPVLHHQVTDDYVLMQAMVAAGQGIAILPGLTLSAHRRDDIVTMPLDPPLHREIAVWLPPERHTPPAARQLLDALSVAHAIMRQ</sequence>
<dbReference type="GO" id="GO:0032993">
    <property type="term" value="C:protein-DNA complex"/>
    <property type="evidence" value="ECO:0007669"/>
    <property type="project" value="TreeGrafter"/>
</dbReference>
<dbReference type="InterPro" id="IPR000847">
    <property type="entry name" value="LysR_HTH_N"/>
</dbReference>
<dbReference type="PROSITE" id="PS50931">
    <property type="entry name" value="HTH_LYSR"/>
    <property type="match status" value="1"/>
</dbReference>
<evidence type="ECO:0000256" key="2">
    <source>
        <dbReference type="ARBA" id="ARBA00023015"/>
    </source>
</evidence>